<dbReference type="PANTHER" id="PTHR33204:SF39">
    <property type="entry name" value="TRANSCRIPTIONAL REGULATORY PROTEIN"/>
    <property type="match status" value="1"/>
</dbReference>
<dbReference type="InterPro" id="IPR036390">
    <property type="entry name" value="WH_DNA-bd_sf"/>
</dbReference>
<organism evidence="6 7">
    <name type="scientific">Agromyces archimandritae</name>
    <dbReference type="NCBI Taxonomy" id="2781962"/>
    <lineage>
        <taxon>Bacteria</taxon>
        <taxon>Bacillati</taxon>
        <taxon>Actinomycetota</taxon>
        <taxon>Actinomycetes</taxon>
        <taxon>Micrococcales</taxon>
        <taxon>Microbacteriaceae</taxon>
        <taxon>Agromyces</taxon>
    </lineage>
</organism>
<protein>
    <submittedName>
        <fullName evidence="6">Helix-turn-helix transcriptional regulator</fullName>
    </submittedName>
</protein>
<dbReference type="SUPFAM" id="SSF46785">
    <property type="entry name" value="Winged helix' DNA-binding domain"/>
    <property type="match status" value="1"/>
</dbReference>
<dbReference type="PROSITE" id="PS51118">
    <property type="entry name" value="HTH_HXLR"/>
    <property type="match status" value="1"/>
</dbReference>
<dbReference type="PANTHER" id="PTHR33204">
    <property type="entry name" value="TRANSCRIPTIONAL REGULATOR, MARR FAMILY"/>
    <property type="match status" value="1"/>
</dbReference>
<keyword evidence="1" id="KW-0805">Transcription regulation</keyword>
<proteinExistence type="predicted"/>
<keyword evidence="7" id="KW-1185">Reference proteome</keyword>
<dbReference type="AlphaFoldDB" id="A0A975FLZ6"/>
<evidence type="ECO:0000256" key="4">
    <source>
        <dbReference type="SAM" id="MobiDB-lite"/>
    </source>
</evidence>
<dbReference type="Pfam" id="PF01638">
    <property type="entry name" value="HxlR"/>
    <property type="match status" value="1"/>
</dbReference>
<dbReference type="Proteomes" id="UP000671914">
    <property type="component" value="Chromosome"/>
</dbReference>
<evidence type="ECO:0000259" key="5">
    <source>
        <dbReference type="PROSITE" id="PS51118"/>
    </source>
</evidence>
<dbReference type="RefSeq" id="WP_210897534.1">
    <property type="nucleotide sequence ID" value="NZ_CP071696.1"/>
</dbReference>
<evidence type="ECO:0000313" key="7">
    <source>
        <dbReference type="Proteomes" id="UP000671914"/>
    </source>
</evidence>
<feature type="compositionally biased region" description="Low complexity" evidence="4">
    <location>
        <begin position="10"/>
        <end position="26"/>
    </location>
</feature>
<gene>
    <name evidence="6" type="ORF">G127AT_12970</name>
</gene>
<dbReference type="Gene3D" id="1.10.10.10">
    <property type="entry name" value="Winged helix-like DNA-binding domain superfamily/Winged helix DNA-binding domain"/>
    <property type="match status" value="1"/>
</dbReference>
<evidence type="ECO:0000256" key="1">
    <source>
        <dbReference type="ARBA" id="ARBA00023015"/>
    </source>
</evidence>
<feature type="domain" description="HTH hxlR-type" evidence="5">
    <location>
        <begin position="41"/>
        <end position="147"/>
    </location>
</feature>
<name>A0A975FLZ6_9MICO</name>
<dbReference type="InterPro" id="IPR002577">
    <property type="entry name" value="HTH_HxlR"/>
</dbReference>
<keyword evidence="2" id="KW-0238">DNA-binding</keyword>
<sequence length="161" mass="17449">MSDHPAAALDGASPRASAASDPAGPSLCEGLPPLPADGAVCARDFPEAHTIRTVIARLGDKWTLLVVGLLGDGPARFTELQRRIDGISHRMLTQTLRALERDGLVRRTAYPEIPPRVEYALTPLGRSLLEPTLALVRWAAEHHPELTTARDRYDAAHPEPD</sequence>
<dbReference type="GO" id="GO:0003677">
    <property type="term" value="F:DNA binding"/>
    <property type="evidence" value="ECO:0007669"/>
    <property type="project" value="UniProtKB-KW"/>
</dbReference>
<dbReference type="KEGG" id="aarc:G127AT_12970"/>
<reference evidence="6" key="1">
    <citation type="submission" date="2021-03" db="EMBL/GenBank/DDBJ databases">
        <title>Agromyces archimandritus sp. nov., isolated from the cockroach Archimandrita tessellata.</title>
        <authorList>
            <person name="Guzman J."/>
            <person name="Ortuzar M."/>
            <person name="Poehlein A."/>
            <person name="Daniel R."/>
            <person name="Trujillo M."/>
            <person name="Vilcinskas A."/>
        </authorList>
    </citation>
    <scope>NUCLEOTIDE SEQUENCE</scope>
    <source>
        <strain evidence="6">G127AT</strain>
    </source>
</reference>
<evidence type="ECO:0000256" key="3">
    <source>
        <dbReference type="ARBA" id="ARBA00023163"/>
    </source>
</evidence>
<evidence type="ECO:0000256" key="2">
    <source>
        <dbReference type="ARBA" id="ARBA00023125"/>
    </source>
</evidence>
<keyword evidence="3" id="KW-0804">Transcription</keyword>
<dbReference type="InterPro" id="IPR036388">
    <property type="entry name" value="WH-like_DNA-bd_sf"/>
</dbReference>
<evidence type="ECO:0000313" key="6">
    <source>
        <dbReference type="EMBL" id="QTX04187.1"/>
    </source>
</evidence>
<feature type="region of interest" description="Disordered" evidence="4">
    <location>
        <begin position="1"/>
        <end position="30"/>
    </location>
</feature>
<accession>A0A975FLZ6</accession>
<dbReference type="EMBL" id="CP071696">
    <property type="protein sequence ID" value="QTX04187.1"/>
    <property type="molecule type" value="Genomic_DNA"/>
</dbReference>